<dbReference type="Proteomes" id="UP000606003">
    <property type="component" value="Unassembled WGS sequence"/>
</dbReference>
<protein>
    <submittedName>
        <fullName evidence="1">Uncharacterized protein</fullName>
    </submittedName>
</protein>
<proteinExistence type="predicted"/>
<dbReference type="RefSeq" id="WP_190924275.1">
    <property type="nucleotide sequence ID" value="NZ_JACXAC010000003.1"/>
</dbReference>
<dbReference type="EMBL" id="JACXAC010000003">
    <property type="protein sequence ID" value="MBD2722567.1"/>
    <property type="molecule type" value="Genomic_DNA"/>
</dbReference>
<evidence type="ECO:0000313" key="2">
    <source>
        <dbReference type="Proteomes" id="UP000606003"/>
    </source>
</evidence>
<sequence length="117" mass="13308">MLKLIWQFKFVVVKLSCFGIKVKQSANKMEHIAKKISEQRHLFGKRSNYTARIIANLEAKGKAFTRQQVYNVVSGRYFNMDVAEAFFEELAAEIKRRADLETLANGQSVALSPQVPA</sequence>
<reference evidence="1 2" key="1">
    <citation type="submission" date="2020-09" db="EMBL/GenBank/DDBJ databases">
        <authorList>
            <person name="Kim M.K."/>
        </authorList>
    </citation>
    <scope>NUCLEOTIDE SEQUENCE [LARGE SCALE GENOMIC DNA]</scope>
    <source>
        <strain evidence="1 2">BT189</strain>
    </source>
</reference>
<comment type="caution">
    <text evidence="1">The sequence shown here is derived from an EMBL/GenBank/DDBJ whole genome shotgun (WGS) entry which is preliminary data.</text>
</comment>
<evidence type="ECO:0000313" key="1">
    <source>
        <dbReference type="EMBL" id="MBD2722567.1"/>
    </source>
</evidence>
<organism evidence="1 2">
    <name type="scientific">Hymenobacter armeniacus</name>
    <dbReference type="NCBI Taxonomy" id="2771358"/>
    <lineage>
        <taxon>Bacteria</taxon>
        <taxon>Pseudomonadati</taxon>
        <taxon>Bacteroidota</taxon>
        <taxon>Cytophagia</taxon>
        <taxon>Cytophagales</taxon>
        <taxon>Hymenobacteraceae</taxon>
        <taxon>Hymenobacter</taxon>
    </lineage>
</organism>
<keyword evidence="2" id="KW-1185">Reference proteome</keyword>
<accession>A0ABR8JVL6</accession>
<gene>
    <name evidence="1" type="ORF">IC234_10555</name>
</gene>
<name>A0ABR8JVL6_9BACT</name>